<evidence type="ECO:0000313" key="3">
    <source>
        <dbReference type="Proteomes" id="UP000285278"/>
    </source>
</evidence>
<evidence type="ECO:0000259" key="1">
    <source>
        <dbReference type="Pfam" id="PF09348"/>
    </source>
</evidence>
<gene>
    <name evidence="2" type="ORF">D3M95_04710</name>
</gene>
<dbReference type="PIRSF" id="PIRSF010260">
    <property type="entry name" value="UCP010260"/>
    <property type="match status" value="1"/>
</dbReference>
<comment type="caution">
    <text evidence="2">The sequence shown here is derived from an EMBL/GenBank/DDBJ whole genome shotgun (WGS) entry which is preliminary data.</text>
</comment>
<organism evidence="2 3">
    <name type="scientific">Corynebacterium falsenii</name>
    <dbReference type="NCBI Taxonomy" id="108486"/>
    <lineage>
        <taxon>Bacteria</taxon>
        <taxon>Bacillati</taxon>
        <taxon>Actinomycetota</taxon>
        <taxon>Actinomycetes</taxon>
        <taxon>Mycobacteriales</taxon>
        <taxon>Corynebacteriaceae</taxon>
        <taxon>Corynebacterium</taxon>
    </lineage>
</organism>
<sequence length="195" mass="21093">MNRSDPSRLTYPASLRRASITLLPDFVAGAGEADGVDNKDLSGWTITRRSCDLGFGMSIFDAASDALLSWRVHDRAGVKVGESLGTRAVEGGQVDLIIGPIRSSCEVVALIKEPDRTVLTYGTLPGHVERGEETFAIAVVPDRRDGQGRPLIRGYCVAFSRPAWLLAKIGFPVARAGQLFYTGRYLRAMRALGAQ</sequence>
<dbReference type="InterPro" id="IPR018960">
    <property type="entry name" value="DUF1990"/>
</dbReference>
<dbReference type="Proteomes" id="UP000285278">
    <property type="component" value="Unassembled WGS sequence"/>
</dbReference>
<name>A0A418Q783_9CORY</name>
<dbReference type="EMBL" id="QXJK01000004">
    <property type="protein sequence ID" value="RIX35180.1"/>
    <property type="molecule type" value="Genomic_DNA"/>
</dbReference>
<dbReference type="PANTHER" id="PTHR34202:SF1">
    <property type="entry name" value="UPF0548 PROTEIN"/>
    <property type="match status" value="1"/>
</dbReference>
<dbReference type="OrthoDB" id="120660at2"/>
<evidence type="ECO:0000313" key="2">
    <source>
        <dbReference type="EMBL" id="RIX35180.1"/>
    </source>
</evidence>
<dbReference type="RefSeq" id="WP_119664566.1">
    <property type="nucleotide sequence ID" value="NZ_JAQPSN010000003.1"/>
</dbReference>
<dbReference type="Pfam" id="PF09348">
    <property type="entry name" value="DUF1990"/>
    <property type="match status" value="1"/>
</dbReference>
<feature type="domain" description="DUF1990" evidence="1">
    <location>
        <begin position="42"/>
        <end position="188"/>
    </location>
</feature>
<dbReference type="InterPro" id="IPR014457">
    <property type="entry name" value="UCP010260"/>
</dbReference>
<accession>A0A418Q783</accession>
<proteinExistence type="predicted"/>
<protein>
    <submittedName>
        <fullName evidence="2">DUF1990 domain-containing protein</fullName>
    </submittedName>
</protein>
<reference evidence="2 3" key="1">
    <citation type="submission" date="2018-09" db="EMBL/GenBank/DDBJ databases">
        <title>Optimization and identification of Corynebacterium falsenii FN1-14 from fish paste.</title>
        <authorList>
            <person name="Daroonpunt R."/>
            <person name="Tanasupawat S."/>
        </authorList>
    </citation>
    <scope>NUCLEOTIDE SEQUENCE [LARGE SCALE GENOMIC DNA]</scope>
    <source>
        <strain evidence="2 3">FN1-14</strain>
    </source>
</reference>
<keyword evidence="3" id="KW-1185">Reference proteome</keyword>
<dbReference type="PANTHER" id="PTHR34202">
    <property type="entry name" value="UPF0548 PROTEIN"/>
    <property type="match status" value="1"/>
</dbReference>
<dbReference type="STRING" id="1451189.CFAL_03570"/>
<dbReference type="AlphaFoldDB" id="A0A418Q783"/>